<dbReference type="Gene3D" id="3.40.50.720">
    <property type="entry name" value="NAD(P)-binding Rossmann-like Domain"/>
    <property type="match status" value="1"/>
</dbReference>
<dbReference type="PRINTS" id="PR00081">
    <property type="entry name" value="GDHRDH"/>
</dbReference>
<evidence type="ECO:0000256" key="1">
    <source>
        <dbReference type="ARBA" id="ARBA00006484"/>
    </source>
</evidence>
<reference evidence="4 5" key="1">
    <citation type="submission" date="2019-07" db="EMBL/GenBank/DDBJ databases">
        <title>Genomics analysis of Aphanomyces spp. identifies a new class of oomycete effector associated with host adaptation.</title>
        <authorList>
            <person name="Gaulin E."/>
        </authorList>
    </citation>
    <scope>NUCLEOTIDE SEQUENCE [LARGE SCALE GENOMIC DNA]</scope>
    <source>
        <strain evidence="4 5">ATCC 201684</strain>
    </source>
</reference>
<dbReference type="Proteomes" id="UP000481153">
    <property type="component" value="Unassembled WGS sequence"/>
</dbReference>
<dbReference type="InterPro" id="IPR002347">
    <property type="entry name" value="SDR_fam"/>
</dbReference>
<dbReference type="Pfam" id="PF00106">
    <property type="entry name" value="adh_short"/>
    <property type="match status" value="1"/>
</dbReference>
<keyword evidence="3" id="KW-0560">Oxidoreductase</keyword>
<dbReference type="PANTHER" id="PTHR43963">
    <property type="entry name" value="CARBONYL REDUCTASE 1-RELATED"/>
    <property type="match status" value="1"/>
</dbReference>
<keyword evidence="5" id="KW-1185">Reference proteome</keyword>
<dbReference type="EMBL" id="VJMJ01000075">
    <property type="protein sequence ID" value="KAF0738413.1"/>
    <property type="molecule type" value="Genomic_DNA"/>
</dbReference>
<dbReference type="GO" id="GO:0016491">
    <property type="term" value="F:oxidoreductase activity"/>
    <property type="evidence" value="ECO:0007669"/>
    <property type="project" value="UniProtKB-KW"/>
</dbReference>
<organism evidence="4 5">
    <name type="scientific">Aphanomyces euteiches</name>
    <dbReference type="NCBI Taxonomy" id="100861"/>
    <lineage>
        <taxon>Eukaryota</taxon>
        <taxon>Sar</taxon>
        <taxon>Stramenopiles</taxon>
        <taxon>Oomycota</taxon>
        <taxon>Saprolegniomycetes</taxon>
        <taxon>Saprolegniales</taxon>
        <taxon>Verrucalvaceae</taxon>
        <taxon>Aphanomyces</taxon>
    </lineage>
</organism>
<evidence type="ECO:0000256" key="3">
    <source>
        <dbReference type="ARBA" id="ARBA00023002"/>
    </source>
</evidence>
<keyword evidence="2" id="KW-0521">NADP</keyword>
<dbReference type="VEuPathDB" id="FungiDB:AeMF1_010972"/>
<sequence length="281" mass="30134">MAPLVYLVTGANKGIGYEVARILSERVGDDSVVVLGTRSVENGKAALAKMKQANPSFSYANVELLEFDVSKANSIQAAVEYIKSTYGTLHVFVNNAGISGQTEGADACFHVNVFGVHEALAAFHPIMVPNESINIVVASEVGAWSTSSMSPELQELLANPNSIDIPTVRSLVEDWAAAASGKPYKYSWPAVAKTFGPYGVSKALVLAVTRKWAHDHPDVKTMMVCPGYCATDLTSHAGPRSPVQGGESVVYPIFHPDETKTGGFYRDGIEHSFNAPMPQHH</sequence>
<dbReference type="InterPro" id="IPR036291">
    <property type="entry name" value="NAD(P)-bd_dom_sf"/>
</dbReference>
<protein>
    <submittedName>
        <fullName evidence="4">Uncharacterized protein</fullName>
    </submittedName>
</protein>
<accession>A0A6G0XDZ8</accession>
<evidence type="ECO:0000313" key="4">
    <source>
        <dbReference type="EMBL" id="KAF0738413.1"/>
    </source>
</evidence>
<dbReference type="SUPFAM" id="SSF51735">
    <property type="entry name" value="NAD(P)-binding Rossmann-fold domains"/>
    <property type="match status" value="1"/>
</dbReference>
<comment type="caution">
    <text evidence="4">The sequence shown here is derived from an EMBL/GenBank/DDBJ whole genome shotgun (WGS) entry which is preliminary data.</text>
</comment>
<gene>
    <name evidence="4" type="ORF">Ae201684_005765</name>
</gene>
<dbReference type="AlphaFoldDB" id="A0A6G0XDZ8"/>
<dbReference type="PANTHER" id="PTHR43963:SF6">
    <property type="entry name" value="CHAIN DEHYDROGENASE FAMILY PROTEIN, PUTATIVE (AFU_ORTHOLOGUE AFUA_3G15350)-RELATED"/>
    <property type="match status" value="1"/>
</dbReference>
<comment type="similarity">
    <text evidence="1">Belongs to the short-chain dehydrogenases/reductases (SDR) family.</text>
</comment>
<name>A0A6G0XDZ8_9STRA</name>
<proteinExistence type="inferred from homology"/>
<evidence type="ECO:0000313" key="5">
    <source>
        <dbReference type="Proteomes" id="UP000481153"/>
    </source>
</evidence>
<evidence type="ECO:0000256" key="2">
    <source>
        <dbReference type="ARBA" id="ARBA00022857"/>
    </source>
</evidence>